<gene>
    <name evidence="5" type="ORF">OKIOD_LOCUS3808</name>
</gene>
<comment type="similarity">
    <text evidence="1">Belongs to the thiolase-like superfamily. Thiolase family.</text>
</comment>
<dbReference type="Pfam" id="PF00108">
    <property type="entry name" value="Thiolase_N"/>
    <property type="match status" value="1"/>
</dbReference>
<evidence type="ECO:0000256" key="1">
    <source>
        <dbReference type="ARBA" id="ARBA00010982"/>
    </source>
</evidence>
<sequence length="87" mass="8949">MALKLTKEVFIVGAKRTPFGGFGGALKDFTANDLQTHANVAAMAQAGVDPSLVDSVCVGNVMQSSSDAAYIARHSALRAGIDKATPV</sequence>
<keyword evidence="2" id="KW-0808">Transferase</keyword>
<feature type="domain" description="Thiolase N-terminal" evidence="4">
    <location>
        <begin position="9"/>
        <end position="86"/>
    </location>
</feature>
<dbReference type="Proteomes" id="UP001158576">
    <property type="component" value="Chromosome PAR"/>
</dbReference>
<dbReference type="InterPro" id="IPR016039">
    <property type="entry name" value="Thiolase-like"/>
</dbReference>
<proteinExistence type="inferred from homology"/>
<dbReference type="InterPro" id="IPR020616">
    <property type="entry name" value="Thiolase_N"/>
</dbReference>
<keyword evidence="3" id="KW-0012">Acyltransferase</keyword>
<organism evidence="5 6">
    <name type="scientific">Oikopleura dioica</name>
    <name type="common">Tunicate</name>
    <dbReference type="NCBI Taxonomy" id="34765"/>
    <lineage>
        <taxon>Eukaryota</taxon>
        <taxon>Metazoa</taxon>
        <taxon>Chordata</taxon>
        <taxon>Tunicata</taxon>
        <taxon>Appendicularia</taxon>
        <taxon>Copelata</taxon>
        <taxon>Oikopleuridae</taxon>
        <taxon>Oikopleura</taxon>
    </lineage>
</organism>
<dbReference type="SUPFAM" id="SSF53901">
    <property type="entry name" value="Thiolase-like"/>
    <property type="match status" value="1"/>
</dbReference>
<dbReference type="EMBL" id="OU015568">
    <property type="protein sequence ID" value="CAG5089531.1"/>
    <property type="molecule type" value="Genomic_DNA"/>
</dbReference>
<evidence type="ECO:0000313" key="5">
    <source>
        <dbReference type="EMBL" id="CAG5089531.1"/>
    </source>
</evidence>
<evidence type="ECO:0000313" key="6">
    <source>
        <dbReference type="Proteomes" id="UP001158576"/>
    </source>
</evidence>
<evidence type="ECO:0000256" key="3">
    <source>
        <dbReference type="ARBA" id="ARBA00023315"/>
    </source>
</evidence>
<name>A0ABN7RZ71_OIKDI</name>
<keyword evidence="6" id="KW-1185">Reference proteome</keyword>
<dbReference type="PANTHER" id="PTHR18919:SF107">
    <property type="entry name" value="ACETYL-COA ACETYLTRANSFERASE, CYTOSOLIC"/>
    <property type="match status" value="1"/>
</dbReference>
<dbReference type="PANTHER" id="PTHR18919">
    <property type="entry name" value="ACETYL-COA C-ACYLTRANSFERASE"/>
    <property type="match status" value="1"/>
</dbReference>
<dbReference type="Gene3D" id="3.40.47.10">
    <property type="match status" value="1"/>
</dbReference>
<reference evidence="5 6" key="1">
    <citation type="submission" date="2021-04" db="EMBL/GenBank/DDBJ databases">
        <authorList>
            <person name="Bliznina A."/>
        </authorList>
    </citation>
    <scope>NUCLEOTIDE SEQUENCE [LARGE SCALE GENOMIC DNA]</scope>
</reference>
<evidence type="ECO:0000256" key="2">
    <source>
        <dbReference type="ARBA" id="ARBA00022679"/>
    </source>
</evidence>
<evidence type="ECO:0000259" key="4">
    <source>
        <dbReference type="Pfam" id="PF00108"/>
    </source>
</evidence>
<accession>A0ABN7RZ71</accession>
<protein>
    <submittedName>
        <fullName evidence="5">Oidioi.mRNA.OKI2018_I69.PAR.g12250.t1.cds</fullName>
    </submittedName>
</protein>